<feature type="transmembrane region" description="Helical" evidence="10">
    <location>
        <begin position="178"/>
        <end position="201"/>
    </location>
</feature>
<dbReference type="Proteomes" id="UP000253790">
    <property type="component" value="Chromosome"/>
</dbReference>
<feature type="transmembrane region" description="Helical" evidence="10">
    <location>
        <begin position="391"/>
        <end position="412"/>
    </location>
</feature>
<feature type="transmembrane region" description="Helical" evidence="10">
    <location>
        <begin position="28"/>
        <end position="52"/>
    </location>
</feature>
<keyword evidence="6 10" id="KW-1133">Transmembrane helix</keyword>
<dbReference type="GO" id="GO:0008360">
    <property type="term" value="P:regulation of cell shape"/>
    <property type="evidence" value="ECO:0007669"/>
    <property type="project" value="UniProtKB-KW"/>
</dbReference>
<accession>A0A345NP09</accession>
<gene>
    <name evidence="12" type="ORF">DV701_12120</name>
</gene>
<evidence type="ECO:0000256" key="8">
    <source>
        <dbReference type="ARBA" id="ARBA00023170"/>
    </source>
</evidence>
<feature type="region of interest" description="Disordered" evidence="9">
    <location>
        <begin position="571"/>
        <end position="674"/>
    </location>
</feature>
<dbReference type="PRINTS" id="PR01806">
    <property type="entry name" value="VIRFACTRMVIN"/>
</dbReference>
<feature type="transmembrane region" description="Helical" evidence="10">
    <location>
        <begin position="72"/>
        <end position="94"/>
    </location>
</feature>
<feature type="transmembrane region" description="Helical" evidence="10">
    <location>
        <begin position="354"/>
        <end position="379"/>
    </location>
</feature>
<feature type="transmembrane region" description="Helical" evidence="10">
    <location>
        <begin position="523"/>
        <end position="544"/>
    </location>
</feature>
<dbReference type="InterPro" id="IPR004268">
    <property type="entry name" value="MurJ"/>
</dbReference>
<comment type="subcellular location">
    <subcellularLocation>
        <location evidence="1">Cell membrane</location>
        <topology evidence="1">Multi-pass membrane protein</topology>
    </subcellularLocation>
</comment>
<feature type="domain" description="Protein kinase" evidence="11">
    <location>
        <begin position="686"/>
        <end position="1056"/>
    </location>
</feature>
<organism evidence="12 13">
    <name type="scientific">Ornithinimicrobium avium</name>
    <dbReference type="NCBI Taxonomy" id="2283195"/>
    <lineage>
        <taxon>Bacteria</taxon>
        <taxon>Bacillati</taxon>
        <taxon>Actinomycetota</taxon>
        <taxon>Actinomycetes</taxon>
        <taxon>Micrococcales</taxon>
        <taxon>Ornithinimicrobiaceae</taxon>
        <taxon>Ornithinimicrobium</taxon>
    </lineage>
</organism>
<keyword evidence="3 10" id="KW-0812">Transmembrane</keyword>
<dbReference type="KEGG" id="orn:DV701_12120"/>
<feature type="region of interest" description="Disordered" evidence="9">
    <location>
        <begin position="1117"/>
        <end position="1202"/>
    </location>
</feature>
<sequence length="1312" mass="135498">MSGSQDSSASRDGAASQGSAASLARSSLVMAGGTLVSRVLGLLRVSLLTAAIGLTTPAANVWQAANSLPNTIYVLLAAGVLNVVLLPQITRALLRGEQGKDYTDRLLTLALSVLVVGTVVFVAAAPFVTKLYNLEWPWGGPELSLAILFAYLCIPQILFYGLHTLMGQVLAAHHRFAAFMWSPALANVVALSGIVVFMRRYPGAAVPPTQGGIPLDAWTPGMIWLLAGSATLGILLQAVVLVPAVRSTGFTWRFRWGFRGVGLGSASRMAGWSLADVGLSQLGMLFVYNVLAWVAVAAPTAPAKAAYDNAFLIYILPHSLIALSLLTAIYPVLSKAAARDALDEMAQHTARGMRLLVTSMVPLALAMIVLAPYVVRVIFPENADPRDMAPILTVLTVGLVPYGVYLLCARVFYSFEDARTPLNFQMAITGVLLVVLLLARLTSPATAAVLVGAGQALGQTTAAVLGVRAVRRRLPGVDLHGVLRTGLRAVAAAAAAAVPTWLLMRVLVPRELVRTASIGLPEWLQVVVPLAACGILFLLVYAVCAHLLGVAELAEAAAPLLRRVPGGQRLLARSTSGEGSGEASGRGDDHAGGDRGDPGGGRAPHTEPSVPPGDDSGVLPLLPWHDIPWEGSGEAADEDHPSSASRAAEGSAAGTLGWDRPASSGDGGKDEDMDRLEVGTVLGERYALDELLARRDGGSLEYWSARDVTLGRLVAVTVLPATGEFEATAQAALDGARRVASVDDPRLVRVLDVGTEDGLSWVVEEGLSEAESLASLVAEEPLAAEEVRRIVGEAAAGLESARRRGLHHLYLNPHSVLRTSDGTVKISGVGVASALEGTDDVTSAEASIIDTADLVSLLYTGLTGRWPGEDLPGLRPARRLADGSLLAPSEVVGGVPGDLDALCRMVHGTDSAMGGLPRTPGELARQLAPWSSEMVRGTRPTSFSAPSEPSDRGAAPASSTASAVAAATHPTDTEHLPAGEGDDPDATTRVPRPPREDGALGRHDRATHGSARGDDRTGGIFGVGADDRAADPLPDEARGRPSAAELLGVRSTGERISPRTDRPVRPAPQVADRGAGPDASGLREERGTGAQTAAIMLVLVGLLGLVAVLGWSALRGLGDDTPPAGVPTTASATDGTRSTAGAGAAGEGKDGPTGSADAQDTPTAAAPAAGGGLPVLGIDSFDPQGDGDENAADAPLAVDGDPDTAWSSQTYLSPGWGGLKTGTGLVLDLGEGAQVSEVEVQLGEGDVGVTAYLADQPTIAGATELGSDDAASGTWTVTPDEPATGRYLVVWFTRAWTSPEGEVVSVREITVR</sequence>
<feature type="compositionally biased region" description="Basic and acidic residues" evidence="9">
    <location>
        <begin position="1052"/>
        <end position="1064"/>
    </location>
</feature>
<feature type="transmembrane region" description="Helical" evidence="10">
    <location>
        <begin position="277"/>
        <end position="299"/>
    </location>
</feature>
<evidence type="ECO:0000256" key="2">
    <source>
        <dbReference type="ARBA" id="ARBA00022475"/>
    </source>
</evidence>
<feature type="compositionally biased region" description="Basic and acidic residues" evidence="9">
    <location>
        <begin position="993"/>
        <end position="1017"/>
    </location>
</feature>
<evidence type="ECO:0000256" key="5">
    <source>
        <dbReference type="ARBA" id="ARBA00022984"/>
    </source>
</evidence>
<evidence type="ECO:0000313" key="12">
    <source>
        <dbReference type="EMBL" id="AXH96767.1"/>
    </source>
</evidence>
<keyword evidence="13" id="KW-1185">Reference proteome</keyword>
<dbReference type="CDD" id="cd13973">
    <property type="entry name" value="PK_MviN-like"/>
    <property type="match status" value="1"/>
</dbReference>
<dbReference type="InterPro" id="IPR051050">
    <property type="entry name" value="Lipid_II_flippase_MurJ/MviN"/>
</dbReference>
<evidence type="ECO:0000256" key="10">
    <source>
        <dbReference type="SAM" id="Phobius"/>
    </source>
</evidence>
<dbReference type="OrthoDB" id="9786339at2"/>
<keyword evidence="2" id="KW-1003">Cell membrane</keyword>
<evidence type="ECO:0000313" key="13">
    <source>
        <dbReference type="Proteomes" id="UP000253790"/>
    </source>
</evidence>
<protein>
    <recommendedName>
        <fullName evidence="11">Protein kinase domain-containing protein</fullName>
    </recommendedName>
</protein>
<feature type="compositionally biased region" description="Low complexity" evidence="9">
    <location>
        <begin position="1128"/>
        <end position="1142"/>
    </location>
</feature>
<dbReference type="PANTHER" id="PTHR47019:SF1">
    <property type="entry name" value="LIPID II FLIPPASE MURJ"/>
    <property type="match status" value="1"/>
</dbReference>
<dbReference type="Pfam" id="PF03023">
    <property type="entry name" value="MurJ"/>
    <property type="match status" value="1"/>
</dbReference>
<dbReference type="PROSITE" id="PS50011">
    <property type="entry name" value="PROTEIN_KINASE_DOM"/>
    <property type="match status" value="1"/>
</dbReference>
<feature type="compositionally biased region" description="Low complexity" evidence="9">
    <location>
        <begin position="1156"/>
        <end position="1168"/>
    </location>
</feature>
<evidence type="ECO:0000256" key="9">
    <source>
        <dbReference type="SAM" id="MobiDB-lite"/>
    </source>
</evidence>
<dbReference type="PANTHER" id="PTHR47019">
    <property type="entry name" value="LIPID II FLIPPASE MURJ"/>
    <property type="match status" value="1"/>
</dbReference>
<keyword evidence="4" id="KW-0133">Cell shape</keyword>
<dbReference type="SUPFAM" id="SSF56112">
    <property type="entry name" value="Protein kinase-like (PK-like)"/>
    <property type="match status" value="1"/>
</dbReference>
<feature type="compositionally biased region" description="Low complexity" evidence="9">
    <location>
        <begin position="642"/>
        <end position="654"/>
    </location>
</feature>
<dbReference type="GO" id="GO:0005524">
    <property type="term" value="F:ATP binding"/>
    <property type="evidence" value="ECO:0007669"/>
    <property type="project" value="InterPro"/>
</dbReference>
<feature type="transmembrane region" description="Helical" evidence="10">
    <location>
        <begin position="145"/>
        <end position="166"/>
    </location>
</feature>
<evidence type="ECO:0000256" key="3">
    <source>
        <dbReference type="ARBA" id="ARBA00022692"/>
    </source>
</evidence>
<dbReference type="Gene3D" id="2.60.120.260">
    <property type="entry name" value="Galactose-binding domain-like"/>
    <property type="match status" value="1"/>
</dbReference>
<dbReference type="InterPro" id="IPR000719">
    <property type="entry name" value="Prot_kinase_dom"/>
</dbReference>
<name>A0A345NP09_9MICO</name>
<dbReference type="Gene3D" id="1.10.510.10">
    <property type="entry name" value="Transferase(Phosphotransferase) domain 1"/>
    <property type="match status" value="1"/>
</dbReference>
<feature type="compositionally biased region" description="Low complexity" evidence="9">
    <location>
        <begin position="954"/>
        <end position="970"/>
    </location>
</feature>
<dbReference type="Gene3D" id="3.30.200.20">
    <property type="entry name" value="Phosphorylase Kinase, domain 1"/>
    <property type="match status" value="1"/>
</dbReference>
<feature type="transmembrane region" description="Helical" evidence="10">
    <location>
        <begin position="106"/>
        <end position="125"/>
    </location>
</feature>
<keyword evidence="5" id="KW-0573">Peptidoglycan synthesis</keyword>
<feature type="transmembrane region" description="Helical" evidence="10">
    <location>
        <begin position="424"/>
        <end position="441"/>
    </location>
</feature>
<dbReference type="InterPro" id="IPR008979">
    <property type="entry name" value="Galactose-bd-like_sf"/>
</dbReference>
<feature type="compositionally biased region" description="Basic and acidic residues" evidence="9">
    <location>
        <begin position="1025"/>
        <end position="1039"/>
    </location>
</feature>
<feature type="transmembrane region" description="Helical" evidence="10">
    <location>
        <begin position="1093"/>
        <end position="1114"/>
    </location>
</feature>
<dbReference type="GO" id="GO:0005886">
    <property type="term" value="C:plasma membrane"/>
    <property type="evidence" value="ECO:0007669"/>
    <property type="project" value="UniProtKB-SubCell"/>
</dbReference>
<evidence type="ECO:0000256" key="4">
    <source>
        <dbReference type="ARBA" id="ARBA00022960"/>
    </source>
</evidence>
<feature type="transmembrane region" description="Helical" evidence="10">
    <location>
        <begin position="221"/>
        <end position="245"/>
    </location>
</feature>
<keyword evidence="8" id="KW-0675">Receptor</keyword>
<dbReference type="InterPro" id="IPR011009">
    <property type="entry name" value="Kinase-like_dom_sf"/>
</dbReference>
<dbReference type="GO" id="GO:0004672">
    <property type="term" value="F:protein kinase activity"/>
    <property type="evidence" value="ECO:0007669"/>
    <property type="project" value="InterPro"/>
</dbReference>
<feature type="compositionally biased region" description="Basic and acidic residues" evidence="9">
    <location>
        <begin position="585"/>
        <end position="597"/>
    </location>
</feature>
<dbReference type="SUPFAM" id="SSF49785">
    <property type="entry name" value="Galactose-binding domain-like"/>
    <property type="match status" value="1"/>
</dbReference>
<feature type="transmembrane region" description="Helical" evidence="10">
    <location>
        <begin position="311"/>
        <end position="333"/>
    </location>
</feature>
<evidence type="ECO:0000256" key="1">
    <source>
        <dbReference type="ARBA" id="ARBA00004651"/>
    </source>
</evidence>
<dbReference type="RefSeq" id="WP_114928588.1">
    <property type="nucleotide sequence ID" value="NZ_CP031229.1"/>
</dbReference>
<feature type="transmembrane region" description="Helical" evidence="10">
    <location>
        <begin position="482"/>
        <end position="503"/>
    </location>
</feature>
<reference evidence="12 13" key="1">
    <citation type="submission" date="2018-07" db="EMBL/GenBank/DDBJ databases">
        <title>Complete genome sequencing of Ornithinimicrobium sp. AMA3305.</title>
        <authorList>
            <person name="Bae J.-W."/>
        </authorList>
    </citation>
    <scope>NUCLEOTIDE SEQUENCE [LARGE SCALE GENOMIC DNA]</scope>
    <source>
        <strain evidence="12 13">AMA3305</strain>
    </source>
</reference>
<dbReference type="EMBL" id="CP031229">
    <property type="protein sequence ID" value="AXH96767.1"/>
    <property type="molecule type" value="Genomic_DNA"/>
</dbReference>
<evidence type="ECO:0000259" key="11">
    <source>
        <dbReference type="PROSITE" id="PS50011"/>
    </source>
</evidence>
<evidence type="ECO:0000256" key="7">
    <source>
        <dbReference type="ARBA" id="ARBA00023136"/>
    </source>
</evidence>
<evidence type="ECO:0000256" key="6">
    <source>
        <dbReference type="ARBA" id="ARBA00022989"/>
    </source>
</evidence>
<dbReference type="GO" id="GO:0015648">
    <property type="term" value="F:lipid-linked peptidoglycan transporter activity"/>
    <property type="evidence" value="ECO:0007669"/>
    <property type="project" value="TreeGrafter"/>
</dbReference>
<dbReference type="CDD" id="cd13123">
    <property type="entry name" value="MATE_MurJ_like"/>
    <property type="match status" value="1"/>
</dbReference>
<feature type="transmembrane region" description="Helical" evidence="10">
    <location>
        <begin position="447"/>
        <end position="470"/>
    </location>
</feature>
<dbReference type="GO" id="GO:0034204">
    <property type="term" value="P:lipid translocation"/>
    <property type="evidence" value="ECO:0007669"/>
    <property type="project" value="TreeGrafter"/>
</dbReference>
<proteinExistence type="predicted"/>
<dbReference type="GO" id="GO:0009252">
    <property type="term" value="P:peptidoglycan biosynthetic process"/>
    <property type="evidence" value="ECO:0007669"/>
    <property type="project" value="UniProtKB-KW"/>
</dbReference>
<feature type="region of interest" description="Disordered" evidence="9">
    <location>
        <begin position="929"/>
        <end position="1085"/>
    </location>
</feature>
<keyword evidence="7 10" id="KW-0472">Membrane</keyword>